<comment type="caution">
    <text evidence="1">The sequence shown here is derived from an EMBL/GenBank/DDBJ whole genome shotgun (WGS) entry which is preliminary data.</text>
</comment>
<dbReference type="EMBL" id="JARBJD010000067">
    <property type="protein sequence ID" value="KAK2955393.1"/>
    <property type="molecule type" value="Genomic_DNA"/>
</dbReference>
<sequence length="117" mass="12928">MEWFVEAVMGAELIRNEHPSAPPLTFENIRIDSSSTIVIAFPSSPSQPSISGSLSSDISSLCEFFLHIHRTLEQQNRLTIPLDSTQEDVVFARFMIALVDHFVASGDLIPLVITNVS</sequence>
<keyword evidence="2" id="KW-1185">Reference proteome</keyword>
<evidence type="ECO:0000313" key="1">
    <source>
        <dbReference type="EMBL" id="KAK2955393.1"/>
    </source>
</evidence>
<accession>A0ABQ9XV81</accession>
<protein>
    <submittedName>
        <fullName evidence="1">Uncharacterized protein</fullName>
    </submittedName>
</protein>
<evidence type="ECO:0000313" key="2">
    <source>
        <dbReference type="Proteomes" id="UP001281761"/>
    </source>
</evidence>
<dbReference type="Proteomes" id="UP001281761">
    <property type="component" value="Unassembled WGS sequence"/>
</dbReference>
<gene>
    <name evidence="1" type="ORF">BLNAU_9621</name>
</gene>
<reference evidence="1 2" key="1">
    <citation type="journal article" date="2022" name="bioRxiv">
        <title>Genomics of Preaxostyla Flagellates Illuminates Evolutionary Transitions and the Path Towards Mitochondrial Loss.</title>
        <authorList>
            <person name="Novak L.V.F."/>
            <person name="Treitli S.C."/>
            <person name="Pyrih J."/>
            <person name="Halakuc P."/>
            <person name="Pipaliya S.V."/>
            <person name="Vacek V."/>
            <person name="Brzon O."/>
            <person name="Soukal P."/>
            <person name="Eme L."/>
            <person name="Dacks J.B."/>
            <person name="Karnkowska A."/>
            <person name="Elias M."/>
            <person name="Hampl V."/>
        </authorList>
    </citation>
    <scope>NUCLEOTIDE SEQUENCE [LARGE SCALE GENOMIC DNA]</scope>
    <source>
        <strain evidence="1">NAU3</strain>
        <tissue evidence="1">Gut</tissue>
    </source>
</reference>
<proteinExistence type="predicted"/>
<name>A0ABQ9XV81_9EUKA</name>
<organism evidence="1 2">
    <name type="scientific">Blattamonas nauphoetae</name>
    <dbReference type="NCBI Taxonomy" id="2049346"/>
    <lineage>
        <taxon>Eukaryota</taxon>
        <taxon>Metamonada</taxon>
        <taxon>Preaxostyla</taxon>
        <taxon>Oxymonadida</taxon>
        <taxon>Blattamonas</taxon>
    </lineage>
</organism>